<evidence type="ECO:0000313" key="1">
    <source>
        <dbReference type="EMBL" id="CAD8140799.1"/>
    </source>
</evidence>
<accession>A0A8S1SNC1</accession>
<evidence type="ECO:0000313" key="2">
    <source>
        <dbReference type="Proteomes" id="UP000683925"/>
    </source>
</evidence>
<keyword evidence="2" id="KW-1185">Reference proteome</keyword>
<dbReference type="OrthoDB" id="289891at2759"/>
<name>A0A8S1SNC1_PAROT</name>
<proteinExistence type="predicted"/>
<organism evidence="1 2">
    <name type="scientific">Paramecium octaurelia</name>
    <dbReference type="NCBI Taxonomy" id="43137"/>
    <lineage>
        <taxon>Eukaryota</taxon>
        <taxon>Sar</taxon>
        <taxon>Alveolata</taxon>
        <taxon>Ciliophora</taxon>
        <taxon>Intramacronucleata</taxon>
        <taxon>Oligohymenophorea</taxon>
        <taxon>Peniculida</taxon>
        <taxon>Parameciidae</taxon>
        <taxon>Paramecium</taxon>
    </lineage>
</organism>
<reference evidence="1" key="1">
    <citation type="submission" date="2021-01" db="EMBL/GenBank/DDBJ databases">
        <authorList>
            <consortium name="Genoscope - CEA"/>
            <person name="William W."/>
        </authorList>
    </citation>
    <scope>NUCLEOTIDE SEQUENCE</scope>
</reference>
<dbReference type="AlphaFoldDB" id="A0A8S1SNC1"/>
<gene>
    <name evidence="1" type="ORF">POCTA_138.1.T0120091</name>
</gene>
<sequence>MEEKTMEITKLKIELNAQKHLKQIRFKTFENIRELRAKLEYDDLIKEFDEQCNIVDEQQIDEQLDQNAKEEQAHYAQVYEKSMLANLDNINFDEVPTLEEEYVS</sequence>
<protein>
    <submittedName>
        <fullName evidence="1">Uncharacterized protein</fullName>
    </submittedName>
</protein>
<dbReference type="Proteomes" id="UP000683925">
    <property type="component" value="Unassembled WGS sequence"/>
</dbReference>
<dbReference type="EMBL" id="CAJJDP010000011">
    <property type="protein sequence ID" value="CAD8140799.1"/>
    <property type="molecule type" value="Genomic_DNA"/>
</dbReference>
<dbReference type="OMA" id="DNINFDM"/>
<comment type="caution">
    <text evidence="1">The sequence shown here is derived from an EMBL/GenBank/DDBJ whole genome shotgun (WGS) entry which is preliminary data.</text>
</comment>